<accession>A0A2X2YC68</accession>
<organism evidence="2 3">
    <name type="scientific">Clostridium cochlearium</name>
    <dbReference type="NCBI Taxonomy" id="1494"/>
    <lineage>
        <taxon>Bacteria</taxon>
        <taxon>Bacillati</taxon>
        <taxon>Bacillota</taxon>
        <taxon>Clostridia</taxon>
        <taxon>Eubacteriales</taxon>
        <taxon>Clostridiaceae</taxon>
        <taxon>Clostridium</taxon>
    </lineage>
</organism>
<dbReference type="Gene3D" id="2.60.40.1080">
    <property type="match status" value="1"/>
</dbReference>
<sequence length="700" mass="76453">MNKMRLNKKIASIVISMTIAFNMFIPINVQALGKFDIKSSFISKEIDNKRLEIVPGVTEKSYNFIDKDGKKQYVSLIEVKWTSSKVGIKAGTPNNKDSYGMQSVIMQAKAAITSGNNVVGAVNGDFYYTVTGEPIGIVYKNGKAIKSNPAPEWNFFGVLQDGTPIIGDMKKYNEVKESLQEALGGNAILVKDGKTYQTPNVGANREPRTAVGIKKDGTIFFITVDGRQEGYSSGISMPNLAQLMIDLGAVQALNLDGGGSTTFVSRKLGSEDLILKNRPSGGTMRSVGNSWLIINKEESDGIVSLAHIEPFHKTFKEGTKIQFKATGVDKGGKIISLPQGSIDWRLSDNSYGTIDNTGNFESNGKIGQFQVQASYNDIIIGSTWVGIVKPVEDSKFTIENKTRISGKNRFETAASIAKSMYKNGCENVIIANGYNYTDQISASILGNNLKAPVLLVGNNEKQDKEALDYIKKYMNKDGKVFIVGGNGAVREEFVSKLKLLEIKNIDRMDGQNRYETNIKTNDKLSIKKGSPIIIASGEGFADSLSIVSIAQMKNYPIILTSKNSLSKDAENYIRNISPSKVHIVGGEGVVSKEVENRLSKLTGLNKDNIIRLQGANRYDTNLSVLKYFDTIGDTLAIASGITFPDSLVGSVYASSKNAPILLVNNDMDLVEQNKYIDLKKYKNCIIFGGTGVVKDSIFKN</sequence>
<reference evidence="2 3" key="1">
    <citation type="submission" date="2018-06" db="EMBL/GenBank/DDBJ databases">
        <authorList>
            <consortium name="Pathogen Informatics"/>
            <person name="Doyle S."/>
        </authorList>
    </citation>
    <scope>NUCLEOTIDE SEQUENCE [LARGE SCALE GENOMIC DNA]</scope>
    <source>
        <strain evidence="2 3">NCTC13028</strain>
    </source>
</reference>
<dbReference type="RefSeq" id="WP_160110554.1">
    <property type="nucleotide sequence ID" value="NZ_JAHLNT010000001.1"/>
</dbReference>
<dbReference type="Pfam" id="PF09992">
    <property type="entry name" value="NAGPA"/>
    <property type="match status" value="1"/>
</dbReference>
<dbReference type="InterPro" id="IPR018711">
    <property type="entry name" value="NAGPA"/>
</dbReference>
<name>A0A2X2YC68_CLOCO</name>
<dbReference type="AlphaFoldDB" id="A0A2X2YC68"/>
<evidence type="ECO:0000313" key="3">
    <source>
        <dbReference type="Proteomes" id="UP000250223"/>
    </source>
</evidence>
<dbReference type="PANTHER" id="PTHR30032:SF8">
    <property type="entry name" value="GERMINATION-SPECIFIC N-ACETYLMURAMOYL-L-ALANINE AMIDASE"/>
    <property type="match status" value="1"/>
</dbReference>
<dbReference type="Pfam" id="PF04122">
    <property type="entry name" value="CW_binding_2"/>
    <property type="match status" value="3"/>
</dbReference>
<dbReference type="GO" id="GO:0008745">
    <property type="term" value="F:N-acetylmuramoyl-L-alanine amidase activity"/>
    <property type="evidence" value="ECO:0007669"/>
    <property type="project" value="UniProtKB-EC"/>
</dbReference>
<feature type="domain" description="Phosphodiester glycosidase" evidence="1">
    <location>
        <begin position="116"/>
        <end position="293"/>
    </location>
</feature>
<evidence type="ECO:0000313" key="2">
    <source>
        <dbReference type="EMBL" id="SQB35529.1"/>
    </source>
</evidence>
<keyword evidence="2" id="KW-0378">Hydrolase</keyword>
<dbReference type="EMBL" id="UAWC01000024">
    <property type="protein sequence ID" value="SQB35529.1"/>
    <property type="molecule type" value="Genomic_DNA"/>
</dbReference>
<dbReference type="Proteomes" id="UP000250223">
    <property type="component" value="Unassembled WGS sequence"/>
</dbReference>
<dbReference type="EC" id="3.5.1.28" evidence="2"/>
<gene>
    <name evidence="2" type="primary">lytC_15</name>
    <name evidence="2" type="ORF">NCTC13028_02040</name>
</gene>
<proteinExistence type="predicted"/>
<dbReference type="InterPro" id="IPR007253">
    <property type="entry name" value="Cell_wall-bd_2"/>
</dbReference>
<evidence type="ECO:0000259" key="1">
    <source>
        <dbReference type="Pfam" id="PF09992"/>
    </source>
</evidence>
<dbReference type="Gene3D" id="3.40.50.12090">
    <property type="match status" value="2"/>
</dbReference>
<dbReference type="InterPro" id="IPR051922">
    <property type="entry name" value="Bact_Sporulation_Assoc"/>
</dbReference>
<protein>
    <submittedName>
        <fullName evidence="2">N-acetylmuramoyl-L-alanine amidase</fullName>
        <ecNumber evidence="2">3.5.1.28</ecNumber>
    </submittedName>
</protein>
<dbReference type="PANTHER" id="PTHR30032">
    <property type="entry name" value="N-ACETYLMURAMOYL-L-ALANINE AMIDASE-RELATED"/>
    <property type="match status" value="1"/>
</dbReference>